<sequence length="116" mass="12994">MIAPLIALAARWGVVERLRRPVAWLMALGLAIVLLGLFWGGWRAFDWFNDRQAVQRDRTAAQAEMGQRQIRAERSAGAARDARDAAARQQQQELKEKGDAALRDGRSPWDAVANEL</sequence>
<keyword evidence="2" id="KW-0812">Transmembrane</keyword>
<dbReference type="AlphaFoldDB" id="A0A7X6BEZ7"/>
<evidence type="ECO:0000256" key="1">
    <source>
        <dbReference type="SAM" id="MobiDB-lite"/>
    </source>
</evidence>
<keyword evidence="2" id="KW-1133">Transmembrane helix</keyword>
<feature type="transmembrane region" description="Helical" evidence="2">
    <location>
        <begin position="22"/>
        <end position="42"/>
    </location>
</feature>
<keyword evidence="2" id="KW-0472">Membrane</keyword>
<protein>
    <submittedName>
        <fullName evidence="3">Uncharacterized protein</fullName>
    </submittedName>
</protein>
<gene>
    <name evidence="3" type="ORF">GGR89_004201</name>
</gene>
<proteinExistence type="predicted"/>
<dbReference type="EMBL" id="JAATJB010000023">
    <property type="protein sequence ID" value="NJB99855.1"/>
    <property type="molecule type" value="Genomic_DNA"/>
</dbReference>
<evidence type="ECO:0000313" key="3">
    <source>
        <dbReference type="EMBL" id="NJB99855.1"/>
    </source>
</evidence>
<name>A0A7X6BEZ7_9SPHN</name>
<feature type="compositionally biased region" description="Basic and acidic residues" evidence="1">
    <location>
        <begin position="93"/>
        <end position="107"/>
    </location>
</feature>
<dbReference type="RefSeq" id="WP_167713075.1">
    <property type="nucleotide sequence ID" value="NZ_BAAADY010000034.1"/>
</dbReference>
<reference evidence="3 4" key="1">
    <citation type="submission" date="2020-03" db="EMBL/GenBank/DDBJ databases">
        <title>Genomic Encyclopedia of Type Strains, Phase IV (KMG-IV): sequencing the most valuable type-strain genomes for metagenomic binning, comparative biology and taxonomic classification.</title>
        <authorList>
            <person name="Goeker M."/>
        </authorList>
    </citation>
    <scope>NUCLEOTIDE SEQUENCE [LARGE SCALE GENOMIC DNA]</scope>
    <source>
        <strain evidence="3 4">DSM 7225</strain>
    </source>
</reference>
<organism evidence="3 4">
    <name type="scientific">Sphingomonas trueperi</name>
    <dbReference type="NCBI Taxonomy" id="53317"/>
    <lineage>
        <taxon>Bacteria</taxon>
        <taxon>Pseudomonadati</taxon>
        <taxon>Pseudomonadota</taxon>
        <taxon>Alphaproteobacteria</taxon>
        <taxon>Sphingomonadales</taxon>
        <taxon>Sphingomonadaceae</taxon>
        <taxon>Sphingomonas</taxon>
    </lineage>
</organism>
<feature type="region of interest" description="Disordered" evidence="1">
    <location>
        <begin position="64"/>
        <end position="116"/>
    </location>
</feature>
<comment type="caution">
    <text evidence="3">The sequence shown here is derived from an EMBL/GenBank/DDBJ whole genome shotgun (WGS) entry which is preliminary data.</text>
</comment>
<feature type="compositionally biased region" description="Basic and acidic residues" evidence="1">
    <location>
        <begin position="70"/>
        <end position="86"/>
    </location>
</feature>
<keyword evidence="4" id="KW-1185">Reference proteome</keyword>
<dbReference type="Proteomes" id="UP000531251">
    <property type="component" value="Unassembled WGS sequence"/>
</dbReference>
<evidence type="ECO:0000256" key="2">
    <source>
        <dbReference type="SAM" id="Phobius"/>
    </source>
</evidence>
<accession>A0A7X6BEZ7</accession>
<evidence type="ECO:0000313" key="4">
    <source>
        <dbReference type="Proteomes" id="UP000531251"/>
    </source>
</evidence>